<dbReference type="AlphaFoldDB" id="A0A0P8A2K5"/>
<reference evidence="1 2" key="1">
    <citation type="submission" date="2015-09" db="EMBL/GenBank/DDBJ databases">
        <title>A metagenomics-based metabolic model of nitrate-dependent anaerobic oxidation of methane by Methanoperedens-like archaea.</title>
        <authorList>
            <person name="Arshad A."/>
            <person name="Speth D.R."/>
            <person name="De Graaf R.M."/>
            <person name="Op Den Camp H.J."/>
            <person name="Jetten M.S."/>
            <person name="Welte C.U."/>
        </authorList>
    </citation>
    <scope>NUCLEOTIDE SEQUENCE [LARGE SCALE GENOMIC DNA]</scope>
</reference>
<evidence type="ECO:0008006" key="3">
    <source>
        <dbReference type="Google" id="ProtNLM"/>
    </source>
</evidence>
<dbReference type="EMBL" id="LKCM01000241">
    <property type="protein sequence ID" value="KPQ42309.1"/>
    <property type="molecule type" value="Genomic_DNA"/>
</dbReference>
<comment type="caution">
    <text evidence="1">The sequence shown here is derived from an EMBL/GenBank/DDBJ whole genome shotgun (WGS) entry which is preliminary data.</text>
</comment>
<organism evidence="1 2">
    <name type="scientific">Candidatus Methanoperedens nitratireducens</name>
    <dbReference type="NCBI Taxonomy" id="1392998"/>
    <lineage>
        <taxon>Archaea</taxon>
        <taxon>Methanobacteriati</taxon>
        <taxon>Methanobacteriota</taxon>
        <taxon>Stenosarchaea group</taxon>
        <taxon>Methanomicrobia</taxon>
        <taxon>Methanosarcinales</taxon>
        <taxon>ANME-2 cluster</taxon>
        <taxon>Candidatus Methanoperedentaceae</taxon>
        <taxon>Candidatus Methanoperedens</taxon>
    </lineage>
</organism>
<name>A0A0P8A2K5_9EURY</name>
<accession>A0A0P8A2K5</accession>
<evidence type="ECO:0000313" key="2">
    <source>
        <dbReference type="Proteomes" id="UP000050360"/>
    </source>
</evidence>
<gene>
    <name evidence="1" type="ORF">MPEBLZ_03133</name>
</gene>
<protein>
    <recommendedName>
        <fullName evidence="3">PIN domain-containing protein</fullName>
    </recommendedName>
</protein>
<proteinExistence type="predicted"/>
<dbReference type="Proteomes" id="UP000050360">
    <property type="component" value="Unassembled WGS sequence"/>
</dbReference>
<dbReference type="CDD" id="cd09854">
    <property type="entry name" value="PIN_VapC-like"/>
    <property type="match status" value="1"/>
</dbReference>
<sequence>MTMLIYHSTPLFIMPFKSIKNVMFDTSFLLKDSPDVDEIIKILRRDRISCYISSTVQTELDNLYYFGQISSQQFNKAIARCRKAGAGNIEGNRNYLEESITKECTISMNIEHGVGAKEVRNDCSILTSSLNNHIDLILSEDFHFTSKYSDNVINTVCERTCDRFQRLCECDILALNKDTFLAAYKGNMVDLAVIDGMKYDIRKNTKRIH</sequence>
<evidence type="ECO:0000313" key="1">
    <source>
        <dbReference type="EMBL" id="KPQ42309.1"/>
    </source>
</evidence>